<keyword evidence="3" id="KW-1185">Reference proteome</keyword>
<dbReference type="InterPro" id="IPR002575">
    <property type="entry name" value="Aminoglycoside_PTrfase"/>
</dbReference>
<dbReference type="PANTHER" id="PTHR21310:SF54">
    <property type="entry name" value="AMINOGLYCOSIDE PHOSPHOTRANSFERASE DOMAIN-CONTAINING PROTEIN"/>
    <property type="match status" value="1"/>
</dbReference>
<evidence type="ECO:0000259" key="1">
    <source>
        <dbReference type="Pfam" id="PF01636"/>
    </source>
</evidence>
<accession>A0A9Q5I2R5</accession>
<dbReference type="Pfam" id="PF01636">
    <property type="entry name" value="APH"/>
    <property type="match status" value="1"/>
</dbReference>
<organism evidence="2 3">
    <name type="scientific">Sanghuangporus baumii</name>
    <name type="common">Phellinus baumii</name>
    <dbReference type="NCBI Taxonomy" id="108892"/>
    <lineage>
        <taxon>Eukaryota</taxon>
        <taxon>Fungi</taxon>
        <taxon>Dikarya</taxon>
        <taxon>Basidiomycota</taxon>
        <taxon>Agaricomycotina</taxon>
        <taxon>Agaricomycetes</taxon>
        <taxon>Hymenochaetales</taxon>
        <taxon>Hymenochaetaceae</taxon>
        <taxon>Sanghuangporus</taxon>
    </lineage>
</organism>
<reference evidence="2" key="1">
    <citation type="submission" date="2016-06" db="EMBL/GenBank/DDBJ databases">
        <title>Draft Genome sequence of the fungus Inonotus baumii.</title>
        <authorList>
            <person name="Zhu H."/>
            <person name="Lin W."/>
        </authorList>
    </citation>
    <scope>NUCLEOTIDE SEQUENCE</scope>
    <source>
        <strain evidence="2">821</strain>
    </source>
</reference>
<feature type="domain" description="Aminoglycoside phosphotransferase" evidence="1">
    <location>
        <begin position="225"/>
        <end position="275"/>
    </location>
</feature>
<dbReference type="Gene3D" id="3.90.1200.10">
    <property type="match status" value="1"/>
</dbReference>
<sequence>MAVPAQSKYSAWPGEAAKEYKLSRRNPTYLDQATGFSRAAQSTDHLLQFIQAPLHFCIFVQTTMSPSLIARLTDKQLIAEARVVAKGYCYSIPISSRMLQDQGMFSKTTCVTLEDGTEVIIQFKDNEIDTTKVALARGFLGDIVPFTFAAKTTKAHFVYVSDLIKGIMWSDCDCTVEQNCHIASQLGDMLLRCSVNSDSTGVVDFFVIPRLKRIVLKENVPHAPLREKMQELLAQCDTLKLLPLALCHIDLNARNILLDEDRDVIGIVDWEQAAMLPLGSNAWCIRYLSVDIVRGEDIISEKSLPMAEAFWKSFLAKLPNNVFSHQRAIITAMQVGFILSTFFGGGSPNEDKQVQIFDRMTWLEKTFAPMCTVV</sequence>
<evidence type="ECO:0000313" key="2">
    <source>
        <dbReference type="EMBL" id="OCB90380.1"/>
    </source>
</evidence>
<dbReference type="PANTHER" id="PTHR21310">
    <property type="entry name" value="AMINOGLYCOSIDE PHOSPHOTRANSFERASE-RELATED-RELATED"/>
    <property type="match status" value="1"/>
</dbReference>
<proteinExistence type="predicted"/>
<dbReference type="InterPro" id="IPR051678">
    <property type="entry name" value="AGP_Transferase"/>
</dbReference>
<dbReference type="Proteomes" id="UP000757232">
    <property type="component" value="Unassembled WGS sequence"/>
</dbReference>
<gene>
    <name evidence="2" type="ORF">A7U60_g2390</name>
</gene>
<evidence type="ECO:0000313" key="3">
    <source>
        <dbReference type="Proteomes" id="UP000757232"/>
    </source>
</evidence>
<comment type="caution">
    <text evidence="2">The sequence shown here is derived from an EMBL/GenBank/DDBJ whole genome shotgun (WGS) entry which is preliminary data.</text>
</comment>
<protein>
    <recommendedName>
        <fullName evidence="1">Aminoglycoside phosphotransferase domain-containing protein</fullName>
    </recommendedName>
</protein>
<dbReference type="OrthoDB" id="10003767at2759"/>
<name>A0A9Q5I2R5_SANBA</name>
<dbReference type="InterPro" id="IPR011009">
    <property type="entry name" value="Kinase-like_dom_sf"/>
</dbReference>
<dbReference type="EMBL" id="LNZH02000134">
    <property type="protein sequence ID" value="OCB90380.1"/>
    <property type="molecule type" value="Genomic_DNA"/>
</dbReference>
<dbReference type="AlphaFoldDB" id="A0A9Q5I2R5"/>
<dbReference type="SUPFAM" id="SSF56112">
    <property type="entry name" value="Protein kinase-like (PK-like)"/>
    <property type="match status" value="1"/>
</dbReference>